<protein>
    <recommendedName>
        <fullName evidence="9">Ribosomal RNA-processing protein 14/surfeit locus protein 6 C-terminal domain-containing protein</fullName>
    </recommendedName>
</protein>
<comment type="similarity">
    <text evidence="2">Belongs to the SURF6 family.</text>
</comment>
<name>A0ABD3RAH7_9STRA</name>
<accession>A0ABD3RAH7</accession>
<dbReference type="AlphaFoldDB" id="A0ABD3RAH7"/>
<proteinExistence type="inferred from homology"/>
<evidence type="ECO:0000313" key="7">
    <source>
        <dbReference type="EMBL" id="KAL3809843.1"/>
    </source>
</evidence>
<dbReference type="GO" id="GO:0005634">
    <property type="term" value="C:nucleus"/>
    <property type="evidence" value="ECO:0007669"/>
    <property type="project" value="UniProtKB-SubCell"/>
</dbReference>
<feature type="compositionally biased region" description="Basic and acidic residues" evidence="4">
    <location>
        <begin position="244"/>
        <end position="260"/>
    </location>
</feature>
<reference evidence="7 8" key="1">
    <citation type="submission" date="2024-10" db="EMBL/GenBank/DDBJ databases">
        <title>Updated reference genomes for cyclostephanoid diatoms.</title>
        <authorList>
            <person name="Roberts W.R."/>
            <person name="Alverson A.J."/>
        </authorList>
    </citation>
    <scope>NUCLEOTIDE SEQUENCE [LARGE SCALE GENOMIC DNA]</scope>
    <source>
        <strain evidence="7 8">AJA228-03</strain>
    </source>
</reference>
<feature type="compositionally biased region" description="Gly residues" evidence="4">
    <location>
        <begin position="449"/>
        <end position="460"/>
    </location>
</feature>
<dbReference type="PANTHER" id="PTHR14369">
    <property type="entry name" value="SURFEIT LOCUS PROTEIN 6"/>
    <property type="match status" value="1"/>
</dbReference>
<feature type="domain" description="Ribosomal RNA-processing protein 14/surfeit locus protein 6 C-terminal" evidence="5">
    <location>
        <begin position="217"/>
        <end position="428"/>
    </location>
</feature>
<dbReference type="Pfam" id="PF04935">
    <property type="entry name" value="SURF6"/>
    <property type="match status" value="1"/>
</dbReference>
<sequence>MPPEHPTNADDDDGGELPRKNHLRHHRPSSKDLLADLLSHNAYFDSVVNMIPARLYLGGSGNDNGRIPTIADNVRYRKGQHVESKESRRARDKRSKFDPDAVETTLETKRRLGTIEDDEGDDDDDGDDHDDDHDDDNDNDDDGAMDDASRGVAPIASSTVVDGESIQYASRIEALRAKLRARVASLAAGGKTTTTTMHHPDGGVAVITDGPSPASLVSKRAARRAERRRRREAASAVRRGGRAGRSDVVERRDRDDERRRPSASNDDAIGTSKGRSVVGVVETTVAGDLATIDYQSLAGLRPKLDGALDNKSLGGVMGNIGKNGKRKSLERLLADAERKRARLRELKSSGEAGDVEKARDIEWGDTLRVAGGANLRKTDDPALLKKALKRRAKKKSASAKAWNSRVEKVKDAVAEKQRIRSHNLDKRKLGGTIAANLSSKRIVEADAAGGEGDGGGGGGGKDGKTEKRRRMGPHSNQGGNRAGFEGKKSGFINGKGGAGGGRGGGAS</sequence>
<feature type="domain" description="Ribosomal RNA-processing protein 14 N-terminal" evidence="6">
    <location>
        <begin position="37"/>
        <end position="100"/>
    </location>
</feature>
<organism evidence="7 8">
    <name type="scientific">Cyclostephanos tholiformis</name>
    <dbReference type="NCBI Taxonomy" id="382380"/>
    <lineage>
        <taxon>Eukaryota</taxon>
        <taxon>Sar</taxon>
        <taxon>Stramenopiles</taxon>
        <taxon>Ochrophyta</taxon>
        <taxon>Bacillariophyta</taxon>
        <taxon>Coscinodiscophyceae</taxon>
        <taxon>Thalassiosirophycidae</taxon>
        <taxon>Stephanodiscales</taxon>
        <taxon>Stephanodiscaceae</taxon>
        <taxon>Cyclostephanos</taxon>
    </lineage>
</organism>
<keyword evidence="8" id="KW-1185">Reference proteome</keyword>
<dbReference type="PANTHER" id="PTHR14369:SF0">
    <property type="entry name" value="SURFEIT LOCUS PROTEIN 6"/>
    <property type="match status" value="1"/>
</dbReference>
<feature type="compositionally biased region" description="Gly residues" evidence="4">
    <location>
        <begin position="493"/>
        <end position="507"/>
    </location>
</feature>
<gene>
    <name evidence="7" type="ORF">ACHAXA_009258</name>
</gene>
<keyword evidence="3" id="KW-0539">Nucleus</keyword>
<evidence type="ECO:0000259" key="6">
    <source>
        <dbReference type="Pfam" id="PF15459"/>
    </source>
</evidence>
<dbReference type="EMBL" id="JALLPB020000371">
    <property type="protein sequence ID" value="KAL3809843.1"/>
    <property type="molecule type" value="Genomic_DNA"/>
</dbReference>
<dbReference type="InterPro" id="IPR029188">
    <property type="entry name" value="Rrp14_N"/>
</dbReference>
<evidence type="ECO:0008006" key="9">
    <source>
        <dbReference type="Google" id="ProtNLM"/>
    </source>
</evidence>
<feature type="region of interest" description="Disordered" evidence="4">
    <location>
        <begin position="190"/>
        <end position="271"/>
    </location>
</feature>
<comment type="subcellular location">
    <subcellularLocation>
        <location evidence="1">Nucleus</location>
    </subcellularLocation>
</comment>
<feature type="region of interest" description="Disordered" evidence="4">
    <location>
        <begin position="445"/>
        <end position="507"/>
    </location>
</feature>
<feature type="compositionally biased region" description="Acidic residues" evidence="4">
    <location>
        <begin position="115"/>
        <end position="145"/>
    </location>
</feature>
<dbReference type="Pfam" id="PF15459">
    <property type="entry name" value="RRP14"/>
    <property type="match status" value="1"/>
</dbReference>
<evidence type="ECO:0000256" key="4">
    <source>
        <dbReference type="SAM" id="MobiDB-lite"/>
    </source>
</evidence>
<dbReference type="InterPro" id="IPR007019">
    <property type="entry name" value="SURF6"/>
</dbReference>
<evidence type="ECO:0000256" key="3">
    <source>
        <dbReference type="ARBA" id="ARBA00023242"/>
    </source>
</evidence>
<feature type="region of interest" description="Disordered" evidence="4">
    <location>
        <begin position="78"/>
        <end position="156"/>
    </location>
</feature>
<dbReference type="InterPro" id="IPR029190">
    <property type="entry name" value="Rrp14/SURF6_C"/>
</dbReference>
<feature type="compositionally biased region" description="Basic residues" evidence="4">
    <location>
        <begin position="220"/>
        <end position="231"/>
    </location>
</feature>
<evidence type="ECO:0000256" key="2">
    <source>
        <dbReference type="ARBA" id="ARBA00005904"/>
    </source>
</evidence>
<evidence type="ECO:0000256" key="1">
    <source>
        <dbReference type="ARBA" id="ARBA00004123"/>
    </source>
</evidence>
<comment type="caution">
    <text evidence="7">The sequence shown here is derived from an EMBL/GenBank/DDBJ whole genome shotgun (WGS) entry which is preliminary data.</text>
</comment>
<dbReference type="Proteomes" id="UP001530377">
    <property type="component" value="Unassembled WGS sequence"/>
</dbReference>
<feature type="region of interest" description="Disordered" evidence="4">
    <location>
        <begin position="1"/>
        <end position="28"/>
    </location>
</feature>
<feature type="compositionally biased region" description="Basic and acidic residues" evidence="4">
    <location>
        <begin position="80"/>
        <end position="99"/>
    </location>
</feature>
<evidence type="ECO:0000313" key="8">
    <source>
        <dbReference type="Proteomes" id="UP001530377"/>
    </source>
</evidence>
<evidence type="ECO:0000259" key="5">
    <source>
        <dbReference type="Pfam" id="PF04935"/>
    </source>
</evidence>